<gene>
    <name evidence="1" type="ORF">Mcate_00806</name>
</gene>
<sequence length="491" mass="52533">MQSVATVALPRIIQGGMGVSVSSWRLAKTVSLLGQLGVVSGTAMDTVLVRRLQDGDPGGLVRRALASFPVQHWVKPVLEKYFRPEGRKGQPYLRLPMPSRLGDTASQIMHVLGGYVEVFLAKEGHPGLVGINLLTKLQLPTLGTLYGAMLAGVDYVLMGAGIPREIPEVLDKLAAGETASLKIDVTGWTGTEAPRLHFNPREVLGGVQTLKRPHFLPIIASNSLATLLARKVTGTIQGFVIEGPTAGGHNAPPRGAPVFDERGQPVYGEREVVDLEQIKALGLPFWLAGGTGSPEALQEALARGAAGIQVGTLFAYSQESGFEASLKRGILEQAARGEVRVFTDPKASPTGFPFKVAEVEGTLSQPEVYQRRVRVCDLGYLREAYQTPEGRIGFRCASEPIEQYLAKGGEAAHTKGRKCLCNALLAAVGMGQLQKNGDRELPLVTSGDDLERIGRFVRRFGTEYSARDVVAYLLGTSAPSQPEAQPALANG</sequence>
<proteinExistence type="predicted"/>
<dbReference type="AlphaFoldDB" id="A0A399E1F1"/>
<dbReference type="EMBL" id="QWKX01000014">
    <property type="protein sequence ID" value="RIH78484.1"/>
    <property type="molecule type" value="Genomic_DNA"/>
</dbReference>
<dbReference type="SUPFAM" id="SSF51412">
    <property type="entry name" value="Inosine monophosphate dehydrogenase (IMPDH)"/>
    <property type="match status" value="1"/>
</dbReference>
<name>A0A399E1F1_9DEIN</name>
<protein>
    <submittedName>
        <fullName evidence="1">Putative enoyl-[acyl-carrier-protein] reductase II</fullName>
    </submittedName>
</protein>
<evidence type="ECO:0000313" key="2">
    <source>
        <dbReference type="Proteomes" id="UP000266089"/>
    </source>
</evidence>
<dbReference type="RefSeq" id="WP_245391987.1">
    <property type="nucleotide sequence ID" value="NZ_JBHSXZ010000012.1"/>
</dbReference>
<organism evidence="1 2">
    <name type="scientific">Meiothermus taiwanensis</name>
    <dbReference type="NCBI Taxonomy" id="172827"/>
    <lineage>
        <taxon>Bacteria</taxon>
        <taxon>Thermotogati</taxon>
        <taxon>Deinococcota</taxon>
        <taxon>Deinococci</taxon>
        <taxon>Thermales</taxon>
        <taxon>Thermaceae</taxon>
        <taxon>Meiothermus</taxon>
    </lineage>
</organism>
<comment type="caution">
    <text evidence="1">The sequence shown here is derived from an EMBL/GenBank/DDBJ whole genome shotgun (WGS) entry which is preliminary data.</text>
</comment>
<dbReference type="Gene3D" id="3.20.20.70">
    <property type="entry name" value="Aldolase class I"/>
    <property type="match status" value="1"/>
</dbReference>
<dbReference type="PANTHER" id="PTHR32332:SF33">
    <property type="entry name" value="NITRONATE MONOOXYGENASE DOMAIN-CONTAINING PROTEIN"/>
    <property type="match status" value="1"/>
</dbReference>
<reference evidence="1 2" key="1">
    <citation type="submission" date="2018-08" db="EMBL/GenBank/DDBJ databases">
        <title>Meiothermus cateniformans JCM 15151 genome sequencing project.</title>
        <authorList>
            <person name="Da Costa M.S."/>
            <person name="Albuquerque L."/>
            <person name="Raposo P."/>
            <person name="Froufe H.J.C."/>
            <person name="Barroso C.S."/>
            <person name="Egas C."/>
        </authorList>
    </citation>
    <scope>NUCLEOTIDE SEQUENCE [LARGE SCALE GENOMIC DNA]</scope>
    <source>
        <strain evidence="1 2">JCM 15151</strain>
    </source>
</reference>
<evidence type="ECO:0000313" key="1">
    <source>
        <dbReference type="EMBL" id="RIH78484.1"/>
    </source>
</evidence>
<dbReference type="Pfam" id="PF03060">
    <property type="entry name" value="NMO"/>
    <property type="match status" value="1"/>
</dbReference>
<dbReference type="Proteomes" id="UP000266089">
    <property type="component" value="Unassembled WGS sequence"/>
</dbReference>
<dbReference type="PANTHER" id="PTHR32332">
    <property type="entry name" value="2-NITROPROPANE DIOXYGENASE"/>
    <property type="match status" value="1"/>
</dbReference>
<accession>A0A399E1F1</accession>
<dbReference type="InterPro" id="IPR013785">
    <property type="entry name" value="Aldolase_TIM"/>
</dbReference>